<proteinExistence type="predicted"/>
<reference evidence="1 2" key="2">
    <citation type="submission" date="2018-11" db="EMBL/GenBank/DDBJ databases">
        <authorList>
            <consortium name="Pathogen Informatics"/>
        </authorList>
    </citation>
    <scope>NUCLEOTIDE SEQUENCE [LARGE SCALE GENOMIC DNA]</scope>
    <source>
        <strain evidence="1">Dakar</strain>
        <strain evidence="2">Dakar, Senegal</strain>
    </source>
</reference>
<evidence type="ECO:0000313" key="1">
    <source>
        <dbReference type="EMBL" id="VDP26169.1"/>
    </source>
</evidence>
<accession>A0A183JXH9</accession>
<keyword evidence="2" id="KW-1185">Reference proteome</keyword>
<dbReference type="EMBL" id="UZAK01032340">
    <property type="protein sequence ID" value="VDP26169.1"/>
    <property type="molecule type" value="Genomic_DNA"/>
</dbReference>
<gene>
    <name evidence="1" type="ORF">SCUD_LOCUS7426</name>
</gene>
<dbReference type="Proteomes" id="UP000279833">
    <property type="component" value="Unassembled WGS sequence"/>
</dbReference>
<evidence type="ECO:0000313" key="2">
    <source>
        <dbReference type="Proteomes" id="UP000279833"/>
    </source>
</evidence>
<sequence>MGVNFPTYIYNIPTRALKSDIEVKTIRVAEASASVGLNVHKAKSKILKYKMEITNPITVYGETLEDVGSFTYLGCIIDERGESNADVKERIGKARIEFLQMKNIWNSKHLLTNISQNLQYERRDSPTVRS</sequence>
<reference evidence="3" key="1">
    <citation type="submission" date="2016-06" db="UniProtKB">
        <authorList>
            <consortium name="WormBaseParasite"/>
        </authorList>
    </citation>
    <scope>IDENTIFICATION</scope>
</reference>
<dbReference type="AlphaFoldDB" id="A0A183JXH9"/>
<organism evidence="3">
    <name type="scientific">Schistosoma curassoni</name>
    <dbReference type="NCBI Taxonomy" id="6186"/>
    <lineage>
        <taxon>Eukaryota</taxon>
        <taxon>Metazoa</taxon>
        <taxon>Spiralia</taxon>
        <taxon>Lophotrochozoa</taxon>
        <taxon>Platyhelminthes</taxon>
        <taxon>Trematoda</taxon>
        <taxon>Digenea</taxon>
        <taxon>Strigeidida</taxon>
        <taxon>Schistosomatoidea</taxon>
        <taxon>Schistosomatidae</taxon>
        <taxon>Schistosoma</taxon>
    </lineage>
</organism>
<dbReference type="PANTHER" id="PTHR47027:SF25">
    <property type="entry name" value="REVERSE TRANSCRIPTASE DOMAIN-CONTAINING PROTEIN"/>
    <property type="match status" value="1"/>
</dbReference>
<evidence type="ECO:0000313" key="3">
    <source>
        <dbReference type="WBParaSite" id="SCUD_0000742601-mRNA-1"/>
    </source>
</evidence>
<dbReference type="WBParaSite" id="SCUD_0000742601-mRNA-1">
    <property type="protein sequence ID" value="SCUD_0000742601-mRNA-1"/>
    <property type="gene ID" value="SCUD_0000742601"/>
</dbReference>
<protein>
    <submittedName>
        <fullName evidence="3">Reverse transcriptase domain-containing protein</fullName>
    </submittedName>
</protein>
<dbReference type="PANTHER" id="PTHR47027">
    <property type="entry name" value="REVERSE TRANSCRIPTASE DOMAIN-CONTAINING PROTEIN"/>
    <property type="match status" value="1"/>
</dbReference>
<name>A0A183JXH9_9TREM</name>